<dbReference type="NCBIfam" id="NF002148">
    <property type="entry name" value="PRK00982.1-2"/>
    <property type="match status" value="1"/>
</dbReference>
<dbReference type="InterPro" id="IPR036736">
    <property type="entry name" value="ACP-like_sf"/>
</dbReference>
<dbReference type="AlphaFoldDB" id="A0A0S2KMY2"/>
<dbReference type="GO" id="GO:0009245">
    <property type="term" value="P:lipid A biosynthetic process"/>
    <property type="evidence" value="ECO:0007669"/>
    <property type="project" value="TreeGrafter"/>
</dbReference>
<dbReference type="PROSITE" id="PS00012">
    <property type="entry name" value="PHOSPHOPANTETHEINE"/>
    <property type="match status" value="1"/>
</dbReference>
<proteinExistence type="inferred from homology"/>
<dbReference type="PROSITE" id="PS50075">
    <property type="entry name" value="CARRIER"/>
    <property type="match status" value="1"/>
</dbReference>
<dbReference type="GO" id="GO:0000035">
    <property type="term" value="F:acyl binding"/>
    <property type="evidence" value="ECO:0007669"/>
    <property type="project" value="TreeGrafter"/>
</dbReference>
<dbReference type="NCBIfam" id="NF003757">
    <property type="entry name" value="PRK05350.1"/>
    <property type="match status" value="1"/>
</dbReference>
<dbReference type="Gene3D" id="1.10.1200.10">
    <property type="entry name" value="ACP-like"/>
    <property type="match status" value="1"/>
</dbReference>
<keyword evidence="5 7" id="KW-0443">Lipid metabolism</keyword>
<protein>
    <recommendedName>
        <fullName evidence="7">Acyl carrier protein</fullName>
        <shortName evidence="7">ACP</shortName>
    </recommendedName>
</protein>
<evidence type="ECO:0000256" key="3">
    <source>
        <dbReference type="ARBA" id="ARBA00022553"/>
    </source>
</evidence>
<dbReference type="eggNOG" id="COG0236">
    <property type="taxonomic scope" value="Bacteria"/>
</dbReference>
<dbReference type="InterPro" id="IPR009081">
    <property type="entry name" value="PP-bd_ACP"/>
</dbReference>
<evidence type="ECO:0000313" key="10">
    <source>
        <dbReference type="Proteomes" id="UP000056252"/>
    </source>
</evidence>
<keyword evidence="6 7" id="KW-0275">Fatty acid biosynthesis</keyword>
<dbReference type="EMBL" id="CP013195">
    <property type="protein sequence ID" value="ALO49643.1"/>
    <property type="molecule type" value="Genomic_DNA"/>
</dbReference>
<dbReference type="PANTHER" id="PTHR20863:SF76">
    <property type="entry name" value="CARRIER DOMAIN-CONTAINING PROTEIN"/>
    <property type="match status" value="1"/>
</dbReference>
<accession>A0A0S2KMY2</accession>
<gene>
    <name evidence="7" type="primary">acpP</name>
    <name evidence="9" type="ORF">AS203_11590</name>
</gene>
<comment type="subcellular location">
    <subcellularLocation>
        <location evidence="7">Cytoplasm</location>
    </subcellularLocation>
</comment>
<dbReference type="NCBIfam" id="NF002150">
    <property type="entry name" value="PRK00982.1-4"/>
    <property type="match status" value="1"/>
</dbReference>
<evidence type="ECO:0000256" key="5">
    <source>
        <dbReference type="ARBA" id="ARBA00023098"/>
    </source>
</evidence>
<evidence type="ECO:0000259" key="8">
    <source>
        <dbReference type="PROSITE" id="PS50075"/>
    </source>
</evidence>
<evidence type="ECO:0000256" key="4">
    <source>
        <dbReference type="ARBA" id="ARBA00022832"/>
    </source>
</evidence>
<evidence type="ECO:0000313" key="9">
    <source>
        <dbReference type="EMBL" id="ALO49643.1"/>
    </source>
</evidence>
<dbReference type="PANTHER" id="PTHR20863">
    <property type="entry name" value="ACYL CARRIER PROTEIN"/>
    <property type="match status" value="1"/>
</dbReference>
<comment type="pathway">
    <text evidence="7">Lipid metabolism; fatty acid biosynthesis.</text>
</comment>
<dbReference type="InterPro" id="IPR006162">
    <property type="entry name" value="Ppantetheine_attach_site"/>
</dbReference>
<comment type="similarity">
    <text evidence="7">Belongs to the acyl carrier protein (ACP) family.</text>
</comment>
<dbReference type="OrthoDB" id="1004764at2"/>
<evidence type="ECO:0000256" key="6">
    <source>
        <dbReference type="ARBA" id="ARBA00023160"/>
    </source>
</evidence>
<dbReference type="HAMAP" id="MF_01217">
    <property type="entry name" value="Acyl_carrier"/>
    <property type="match status" value="1"/>
</dbReference>
<sequence length="81" mass="9378">MTRAEIEEKVRNFLIEDLEIDEEKIKPEGKLKDDLGIDSLDFVDIVVIVENNFGFKIKPEEMSGVVTLKDFCDYIERKVNA</sequence>
<comment type="PTM">
    <text evidence="7">4'-phosphopantetheine is transferred from CoA to a specific serine of apo-ACP by AcpS. This modification is essential for activity because fatty acids are bound in thioester linkage to the sulfhydryl of the prosthetic group.</text>
</comment>
<organism evidence="9 10">
    <name type="scientific">Hoylesella enoeca</name>
    <dbReference type="NCBI Taxonomy" id="76123"/>
    <lineage>
        <taxon>Bacteria</taxon>
        <taxon>Pseudomonadati</taxon>
        <taxon>Bacteroidota</taxon>
        <taxon>Bacteroidia</taxon>
        <taxon>Bacteroidales</taxon>
        <taxon>Prevotellaceae</taxon>
        <taxon>Hoylesella</taxon>
    </lineage>
</organism>
<keyword evidence="2 7" id="KW-0444">Lipid biosynthesis</keyword>
<dbReference type="GO" id="GO:0000036">
    <property type="term" value="F:acyl carrier activity"/>
    <property type="evidence" value="ECO:0007669"/>
    <property type="project" value="UniProtKB-UniRule"/>
</dbReference>
<dbReference type="GO" id="GO:0016020">
    <property type="term" value="C:membrane"/>
    <property type="evidence" value="ECO:0007669"/>
    <property type="project" value="GOC"/>
</dbReference>
<keyword evidence="1 7" id="KW-0596">Phosphopantetheine</keyword>
<dbReference type="STRING" id="76123.AS203_11590"/>
<dbReference type="GO" id="GO:0005829">
    <property type="term" value="C:cytosol"/>
    <property type="evidence" value="ECO:0007669"/>
    <property type="project" value="TreeGrafter"/>
</dbReference>
<evidence type="ECO:0000256" key="7">
    <source>
        <dbReference type="HAMAP-Rule" id="MF_01217"/>
    </source>
</evidence>
<evidence type="ECO:0000256" key="1">
    <source>
        <dbReference type="ARBA" id="ARBA00022450"/>
    </source>
</evidence>
<dbReference type="UniPathway" id="UPA00094"/>
<dbReference type="KEGG" id="peo:AS203_11590"/>
<name>A0A0S2KMY2_9BACT</name>
<dbReference type="RefSeq" id="WP_021583943.1">
    <property type="nucleotide sequence ID" value="NZ_CAUPOR010000001.1"/>
</dbReference>
<keyword evidence="4 7" id="KW-0276">Fatty acid metabolism</keyword>
<keyword evidence="10" id="KW-1185">Reference proteome</keyword>
<dbReference type="InterPro" id="IPR003231">
    <property type="entry name" value="ACP"/>
</dbReference>
<reference evidence="10" key="1">
    <citation type="submission" date="2015-11" db="EMBL/GenBank/DDBJ databases">
        <authorList>
            <person name="Holder M.E."/>
            <person name="Ajami N.J."/>
            <person name="Petrosino J.F."/>
        </authorList>
    </citation>
    <scope>NUCLEOTIDE SEQUENCE [LARGE SCALE GENOMIC DNA]</scope>
    <source>
        <strain evidence="10">F0113</strain>
    </source>
</reference>
<dbReference type="Proteomes" id="UP000056252">
    <property type="component" value="Chromosome"/>
</dbReference>
<keyword evidence="7" id="KW-0963">Cytoplasm</keyword>
<dbReference type="SUPFAM" id="SSF47336">
    <property type="entry name" value="ACP-like"/>
    <property type="match status" value="1"/>
</dbReference>
<dbReference type="Pfam" id="PF00550">
    <property type="entry name" value="PP-binding"/>
    <property type="match status" value="1"/>
</dbReference>
<comment type="function">
    <text evidence="7">Carrier of the growing fatty acid chain in fatty acid biosynthesis.</text>
</comment>
<keyword evidence="3 7" id="KW-0597">Phosphoprotein</keyword>
<feature type="domain" description="Carrier" evidence="8">
    <location>
        <begin position="4"/>
        <end position="79"/>
    </location>
</feature>
<feature type="modified residue" description="O-(pantetheine 4'-phosphoryl)serine" evidence="7">
    <location>
        <position position="39"/>
    </location>
</feature>
<evidence type="ECO:0000256" key="2">
    <source>
        <dbReference type="ARBA" id="ARBA00022516"/>
    </source>
</evidence>